<proteinExistence type="predicted"/>
<protein>
    <submittedName>
        <fullName evidence="4">Fic family protein</fullName>
    </submittedName>
</protein>
<keyword evidence="2" id="KW-0067">ATP-binding</keyword>
<dbReference type="PANTHER" id="PTHR13504:SF33">
    <property type="entry name" value="FIC FAMILY PROTEIN"/>
    <property type="match status" value="1"/>
</dbReference>
<evidence type="ECO:0000256" key="1">
    <source>
        <dbReference type="PIRSR" id="PIRSR640198-1"/>
    </source>
</evidence>
<dbReference type="EMBL" id="SCFB01000002">
    <property type="protein sequence ID" value="RZI46873.1"/>
    <property type="molecule type" value="Genomic_DNA"/>
</dbReference>
<gene>
    <name evidence="4" type="ORF">EQU50_01220</name>
</gene>
<name>A0A4Q7DJ50_9PROT</name>
<dbReference type="PROSITE" id="PS51459">
    <property type="entry name" value="FIDO"/>
    <property type="match status" value="1"/>
</dbReference>
<keyword evidence="2" id="KW-0547">Nucleotide-binding</keyword>
<evidence type="ECO:0000256" key="2">
    <source>
        <dbReference type="PIRSR" id="PIRSR640198-2"/>
    </source>
</evidence>
<keyword evidence="5" id="KW-1185">Reference proteome</keyword>
<dbReference type="InterPro" id="IPR036597">
    <property type="entry name" value="Fido-like_dom_sf"/>
</dbReference>
<dbReference type="GO" id="GO:0005524">
    <property type="term" value="F:ATP binding"/>
    <property type="evidence" value="ECO:0007669"/>
    <property type="project" value="UniProtKB-KW"/>
</dbReference>
<dbReference type="AlphaFoldDB" id="A0A4Q7DJ50"/>
<dbReference type="Proteomes" id="UP000293550">
    <property type="component" value="Unassembled WGS sequence"/>
</dbReference>
<accession>A0A4Q7DJ50</accession>
<feature type="domain" description="Fido" evidence="3">
    <location>
        <begin position="114"/>
        <end position="271"/>
    </location>
</feature>
<evidence type="ECO:0000313" key="4">
    <source>
        <dbReference type="EMBL" id="RZI46873.1"/>
    </source>
</evidence>
<dbReference type="Gene3D" id="1.10.3290.10">
    <property type="entry name" value="Fido-like domain"/>
    <property type="match status" value="1"/>
</dbReference>
<feature type="active site" evidence="1">
    <location>
        <position position="206"/>
    </location>
</feature>
<evidence type="ECO:0000259" key="3">
    <source>
        <dbReference type="PROSITE" id="PS51459"/>
    </source>
</evidence>
<dbReference type="InterPro" id="IPR040198">
    <property type="entry name" value="Fido_containing"/>
</dbReference>
<dbReference type="InterPro" id="IPR025230">
    <property type="entry name" value="DUF4172"/>
</dbReference>
<dbReference type="Pfam" id="PF13776">
    <property type="entry name" value="DUF4172"/>
    <property type="match status" value="1"/>
</dbReference>
<dbReference type="PANTHER" id="PTHR13504">
    <property type="entry name" value="FIDO DOMAIN-CONTAINING PROTEIN DDB_G0283145"/>
    <property type="match status" value="1"/>
</dbReference>
<dbReference type="RefSeq" id="WP_130153344.1">
    <property type="nucleotide sequence ID" value="NZ_SCFB01000002.1"/>
</dbReference>
<dbReference type="Pfam" id="PF02661">
    <property type="entry name" value="Fic"/>
    <property type="match status" value="1"/>
</dbReference>
<dbReference type="SUPFAM" id="SSF140931">
    <property type="entry name" value="Fic-like"/>
    <property type="match status" value="1"/>
</dbReference>
<organism evidence="4 5">
    <name type="scientific">Candidatus Finniella inopinata</name>
    <dbReference type="NCBI Taxonomy" id="1696036"/>
    <lineage>
        <taxon>Bacteria</taxon>
        <taxon>Pseudomonadati</taxon>
        <taxon>Pseudomonadota</taxon>
        <taxon>Alphaproteobacteria</taxon>
        <taxon>Holosporales</taxon>
        <taxon>Candidatus Paracaedibacteraceae</taxon>
        <taxon>Candidatus Finniella</taxon>
    </lineage>
</organism>
<comment type="caution">
    <text evidence="4">The sequence shown here is derived from an EMBL/GenBank/DDBJ whole genome shotgun (WGS) entry which is preliminary data.</text>
</comment>
<dbReference type="OrthoDB" id="9813719at2"/>
<feature type="binding site" evidence="2">
    <location>
        <begin position="248"/>
        <end position="249"/>
    </location>
    <ligand>
        <name>ATP</name>
        <dbReference type="ChEBI" id="CHEBI:30616"/>
    </ligand>
</feature>
<sequence length="379" mass="42759">MWIHQRQGWPNVSWNQENLSIKLASVRHQQGRLLGRMGALGFQVSMEAALQTLTADVVTTSDIEGERLNPHDVRSSIARRLGIQTAGMIETTNENVEGIVDVMLDATQNYQMPLTEERLYGWHAALFPTGRSGMRPIMVGAWRPPSAGPMQVVSGPIGREIIHFEVPEATRLKNEMTRFVTWFEEKESIDQVIKAGIAHLIFVTIHPFEDGNGRIARAIADMALARSDQTTSRFYSMSSQIAAERKAYYFYLEQQQRSGLDVTAWLDWFLDCLGRAIQNANVLLDAVFSKAAYWSHANKNSLNKRQKLIISRMLEDFKGFMRTSKYATMAKCSPDTALRDIYDLISCGLLVQNPDGGRNTSYRLATLEELSKTESFSNL</sequence>
<reference evidence="4 5" key="1">
    <citation type="submission" date="2018-10" db="EMBL/GenBank/DDBJ databases">
        <title>An updated phylogeny of the Alphaproteobacteria reveals that the parasitic Rickettsiales and Holosporales have independent origins.</title>
        <authorList>
            <person name="Munoz-Gomez S.A."/>
            <person name="Hess S."/>
            <person name="Burger G."/>
            <person name="Lang B.F."/>
            <person name="Susko E."/>
            <person name="Slamovits C.H."/>
            <person name="Roger A.J."/>
        </authorList>
    </citation>
    <scope>NUCLEOTIDE SEQUENCE [LARGE SCALE GENOMIC DNA]</scope>
    <source>
        <strain evidence="4">HOLO01</strain>
    </source>
</reference>
<dbReference type="InterPro" id="IPR003812">
    <property type="entry name" value="Fido"/>
</dbReference>
<evidence type="ECO:0000313" key="5">
    <source>
        <dbReference type="Proteomes" id="UP000293550"/>
    </source>
</evidence>
<feature type="binding site" evidence="2">
    <location>
        <begin position="210"/>
        <end position="217"/>
    </location>
    <ligand>
        <name>ATP</name>
        <dbReference type="ChEBI" id="CHEBI:30616"/>
    </ligand>
</feature>